<keyword evidence="5 12" id="KW-0547">Nucleotide-binding</keyword>
<evidence type="ECO:0000256" key="11">
    <source>
        <dbReference type="ARBA" id="ARBA00048697"/>
    </source>
</evidence>
<evidence type="ECO:0000256" key="10">
    <source>
        <dbReference type="ARBA" id="ARBA00023239"/>
    </source>
</evidence>
<dbReference type="HAMAP" id="MF_01225_B">
    <property type="entry name" value="MoaA_B"/>
    <property type="match status" value="1"/>
</dbReference>
<keyword evidence="2 12" id="KW-0004">4Fe-4S</keyword>
<dbReference type="NCBIfam" id="TIGR02666">
    <property type="entry name" value="moaA"/>
    <property type="match status" value="1"/>
</dbReference>
<dbReference type="GO" id="GO:0005525">
    <property type="term" value="F:GTP binding"/>
    <property type="evidence" value="ECO:0007669"/>
    <property type="project" value="UniProtKB-UniRule"/>
</dbReference>
<evidence type="ECO:0000256" key="9">
    <source>
        <dbReference type="ARBA" id="ARBA00023150"/>
    </source>
</evidence>
<comment type="catalytic activity">
    <reaction evidence="11 12">
        <text>GTP + AH2 + S-adenosyl-L-methionine = (8S)-3',8-cyclo-7,8-dihydroguanosine 5'-triphosphate + 5'-deoxyadenosine + L-methionine + A + H(+)</text>
        <dbReference type="Rhea" id="RHEA:49576"/>
        <dbReference type="ChEBI" id="CHEBI:13193"/>
        <dbReference type="ChEBI" id="CHEBI:15378"/>
        <dbReference type="ChEBI" id="CHEBI:17319"/>
        <dbReference type="ChEBI" id="CHEBI:17499"/>
        <dbReference type="ChEBI" id="CHEBI:37565"/>
        <dbReference type="ChEBI" id="CHEBI:57844"/>
        <dbReference type="ChEBI" id="CHEBI:59789"/>
        <dbReference type="ChEBI" id="CHEBI:131766"/>
        <dbReference type="EC" id="4.1.99.22"/>
    </reaction>
</comment>
<reference evidence="14 15" key="1">
    <citation type="submission" date="2019-06" db="EMBL/GenBank/DDBJ databases">
        <title>Sequencing the genomes of 1000 actinobacteria strains.</title>
        <authorList>
            <person name="Klenk H.-P."/>
        </authorList>
    </citation>
    <scope>NUCLEOTIDE SEQUENCE [LARGE SCALE GENOMIC DNA]</scope>
    <source>
        <strain evidence="14 15">DSM 45928</strain>
    </source>
</reference>
<feature type="binding site" evidence="12">
    <location>
        <position position="28"/>
    </location>
    <ligand>
        <name>[4Fe-4S] cluster</name>
        <dbReference type="ChEBI" id="CHEBI:49883"/>
        <label>1</label>
        <note>4Fe-4S-S-AdoMet</note>
    </ligand>
</feature>
<protein>
    <recommendedName>
        <fullName evidence="1 12">GTP 3',8-cyclase</fullName>
        <ecNumber evidence="1 12">4.1.99.22</ecNumber>
    </recommendedName>
    <alternativeName>
        <fullName evidence="12">Molybdenum cofactor biosynthesis protein A</fullName>
    </alternativeName>
</protein>
<sequence length="345" mass="38275">MNQSATSPVTDRLGRPLGSLRISVTDRCNLRCQYCMPEDEYAWLSKSDILSFDELVALARVFTGLGVDRIRLTGGEPLLRPGLSDLVARLTSELRIPDIALTTNGVLLPRHAGALQRAGLNRITVSLDTLDSERFRRLSRRGSHADSLRGIDAAVDEFGRLKIDTVVMRGFNHDELVPLIEFGRSRNAEVRFIEYMDVGGATGWSAAQVYSRDQILADLSAHYGDIHQMAKTDAAPADRFRLSDGTVFGIISSTTTPFCGSCDRSRLTADGMLLRCLYARTGTDLRGPLRAGVGHERLTTLVRRQWADRNDQGAVERLGSRHREIFVSVDSLRRDPHLEMHTRGG</sequence>
<dbReference type="InterPro" id="IPR050105">
    <property type="entry name" value="MoCo_biosynth_MoaA/MoaC"/>
</dbReference>
<dbReference type="SFLD" id="SFLDG01067">
    <property type="entry name" value="SPASM/twitch_domain_containing"/>
    <property type="match status" value="1"/>
</dbReference>
<feature type="binding site" evidence="12">
    <location>
        <position position="276"/>
    </location>
    <ligand>
        <name>[4Fe-4S] cluster</name>
        <dbReference type="ChEBI" id="CHEBI:49883"/>
        <label>2</label>
        <note>4Fe-4S-substrate</note>
    </ligand>
</feature>
<dbReference type="CDD" id="cd01335">
    <property type="entry name" value="Radical_SAM"/>
    <property type="match status" value="1"/>
</dbReference>
<dbReference type="Proteomes" id="UP000317043">
    <property type="component" value="Unassembled WGS sequence"/>
</dbReference>
<accession>A0A543B3S5</accession>
<keyword evidence="6 12" id="KW-0408">Iron</keyword>
<dbReference type="GO" id="GO:1904047">
    <property type="term" value="F:S-adenosyl-L-methionine binding"/>
    <property type="evidence" value="ECO:0007669"/>
    <property type="project" value="UniProtKB-UniRule"/>
</dbReference>
<dbReference type="GO" id="GO:0061798">
    <property type="term" value="F:GTP 3',8'-cyclase activity"/>
    <property type="evidence" value="ECO:0007669"/>
    <property type="project" value="UniProtKB-UniRule"/>
</dbReference>
<feature type="binding site" evidence="12">
    <location>
        <position position="21"/>
    </location>
    <ligand>
        <name>GTP</name>
        <dbReference type="ChEBI" id="CHEBI:37565"/>
    </ligand>
</feature>
<feature type="binding site" evidence="12">
    <location>
        <position position="35"/>
    </location>
    <ligand>
        <name>[4Fe-4S] cluster</name>
        <dbReference type="ChEBI" id="CHEBI:49883"/>
        <label>1</label>
        <note>4Fe-4S-S-AdoMet</note>
    </ligand>
</feature>
<feature type="binding site" evidence="12">
    <location>
        <begin position="264"/>
        <end position="266"/>
    </location>
    <ligand>
        <name>GTP</name>
        <dbReference type="ChEBI" id="CHEBI:37565"/>
    </ligand>
</feature>
<evidence type="ECO:0000259" key="13">
    <source>
        <dbReference type="PROSITE" id="PS51918"/>
    </source>
</evidence>
<dbReference type="InParanoid" id="A0A543B3S5"/>
<keyword evidence="9 12" id="KW-0501">Molybdenum cofactor biosynthesis</keyword>
<evidence type="ECO:0000256" key="4">
    <source>
        <dbReference type="ARBA" id="ARBA00022723"/>
    </source>
</evidence>
<feature type="binding site" evidence="12">
    <location>
        <position position="102"/>
    </location>
    <ligand>
        <name>GTP</name>
        <dbReference type="ChEBI" id="CHEBI:37565"/>
    </ligand>
</feature>
<dbReference type="InterPro" id="IPR007197">
    <property type="entry name" value="rSAM"/>
</dbReference>
<dbReference type="CDD" id="cd21117">
    <property type="entry name" value="Twitch_MoaA"/>
    <property type="match status" value="1"/>
</dbReference>
<evidence type="ECO:0000256" key="8">
    <source>
        <dbReference type="ARBA" id="ARBA00023134"/>
    </source>
</evidence>
<comment type="function">
    <text evidence="12">Catalyzes the cyclization of GTP to (8S)-3',8-cyclo-7,8-dihydroguanosine 5'-triphosphate.</text>
</comment>
<comment type="similarity">
    <text evidence="12">Belongs to the radical SAM superfamily. MoaA family.</text>
</comment>
<dbReference type="GO" id="GO:0006777">
    <property type="term" value="P:Mo-molybdopterin cofactor biosynthetic process"/>
    <property type="evidence" value="ECO:0007669"/>
    <property type="project" value="UniProtKB-UniRule"/>
</dbReference>
<comment type="pathway">
    <text evidence="12">Cofactor biosynthesis; molybdopterin biosynthesis.</text>
</comment>
<evidence type="ECO:0000313" key="14">
    <source>
        <dbReference type="EMBL" id="TQL79488.1"/>
    </source>
</evidence>
<keyword evidence="7 12" id="KW-0411">Iron-sulfur</keyword>
<feature type="binding site" evidence="12">
    <location>
        <position position="32"/>
    </location>
    <ligand>
        <name>[4Fe-4S] cluster</name>
        <dbReference type="ChEBI" id="CHEBI:49883"/>
        <label>1</label>
        <note>4Fe-4S-S-AdoMet</note>
    </ligand>
</feature>
<comment type="cofactor">
    <cofactor evidence="12">
        <name>[4Fe-4S] cluster</name>
        <dbReference type="ChEBI" id="CHEBI:49883"/>
    </cofactor>
    <text evidence="12">Binds 2 [4Fe-4S] clusters. Binds 1 [4Fe-4S] cluster coordinated with 3 cysteines and an exchangeable S-adenosyl-L-methionine and 1 [4Fe-4S] cluster coordinated with 3 cysteines and the GTP-derived substrate.</text>
</comment>
<dbReference type="InterPro" id="IPR013483">
    <property type="entry name" value="MoaA"/>
</dbReference>
<dbReference type="SUPFAM" id="SSF102114">
    <property type="entry name" value="Radical SAM enzymes"/>
    <property type="match status" value="1"/>
</dbReference>
<dbReference type="Pfam" id="PF04055">
    <property type="entry name" value="Radical_SAM"/>
    <property type="match status" value="1"/>
</dbReference>
<comment type="caution">
    <text evidence="14">The sequence shown here is derived from an EMBL/GenBank/DDBJ whole genome shotgun (WGS) entry which is preliminary data.</text>
</comment>
<dbReference type="SFLD" id="SFLDG01383">
    <property type="entry name" value="cyclic_pyranopterin_phosphate"/>
    <property type="match status" value="1"/>
</dbReference>
<dbReference type="SFLD" id="SFLDS00029">
    <property type="entry name" value="Radical_SAM"/>
    <property type="match status" value="1"/>
</dbReference>
<feature type="binding site" evidence="12">
    <location>
        <position position="34"/>
    </location>
    <ligand>
        <name>S-adenosyl-L-methionine</name>
        <dbReference type="ChEBI" id="CHEBI:59789"/>
    </ligand>
</feature>
<feature type="binding site" evidence="12">
    <location>
        <position position="196"/>
    </location>
    <ligand>
        <name>S-adenosyl-L-methionine</name>
        <dbReference type="ChEBI" id="CHEBI:59789"/>
    </ligand>
</feature>
<dbReference type="GO" id="GO:0046872">
    <property type="term" value="F:metal ion binding"/>
    <property type="evidence" value="ECO:0007669"/>
    <property type="project" value="UniProtKB-KW"/>
</dbReference>
<dbReference type="InterPro" id="IPR006638">
    <property type="entry name" value="Elp3/MiaA/NifB-like_rSAM"/>
</dbReference>
<dbReference type="InterPro" id="IPR058240">
    <property type="entry name" value="rSAM_sf"/>
</dbReference>
<keyword evidence="3 12" id="KW-0949">S-adenosyl-L-methionine</keyword>
<dbReference type="UniPathway" id="UPA00344"/>
<organism evidence="14 15">
    <name type="scientific">Stackebrandtia endophytica</name>
    <dbReference type="NCBI Taxonomy" id="1496996"/>
    <lineage>
        <taxon>Bacteria</taxon>
        <taxon>Bacillati</taxon>
        <taxon>Actinomycetota</taxon>
        <taxon>Actinomycetes</taxon>
        <taxon>Glycomycetales</taxon>
        <taxon>Glycomycetaceae</taxon>
        <taxon>Stackebrandtia</taxon>
    </lineage>
</organism>
<dbReference type="SFLD" id="SFLDG01386">
    <property type="entry name" value="main_SPASM_domain-containing"/>
    <property type="match status" value="1"/>
</dbReference>
<gene>
    <name evidence="12" type="primary">moaA</name>
    <name evidence="14" type="ORF">FB566_5096</name>
</gene>
<dbReference type="Pfam" id="PF06463">
    <property type="entry name" value="Mob_synth_C"/>
    <property type="match status" value="1"/>
</dbReference>
<dbReference type="PANTHER" id="PTHR22960:SF0">
    <property type="entry name" value="MOLYBDENUM COFACTOR BIOSYNTHESIS PROTEIN 1"/>
    <property type="match status" value="1"/>
</dbReference>
<evidence type="ECO:0000256" key="1">
    <source>
        <dbReference type="ARBA" id="ARBA00012167"/>
    </source>
</evidence>
<keyword evidence="4 12" id="KW-0479">Metal-binding</keyword>
<dbReference type="OrthoDB" id="9763993at2"/>
<feature type="binding site" evidence="12">
    <location>
        <position position="162"/>
    </location>
    <ligand>
        <name>GTP</name>
        <dbReference type="ChEBI" id="CHEBI:37565"/>
    </ligand>
</feature>
<evidence type="ECO:0000256" key="12">
    <source>
        <dbReference type="HAMAP-Rule" id="MF_01225"/>
    </source>
</evidence>
<dbReference type="SMART" id="SM00729">
    <property type="entry name" value="Elp3"/>
    <property type="match status" value="1"/>
</dbReference>
<comment type="subunit">
    <text evidence="12">Monomer and homodimer.</text>
</comment>
<feature type="binding site" evidence="12">
    <location>
        <position position="71"/>
    </location>
    <ligand>
        <name>GTP</name>
        <dbReference type="ChEBI" id="CHEBI:37565"/>
    </ligand>
</feature>
<dbReference type="Gene3D" id="3.20.20.70">
    <property type="entry name" value="Aldolase class I"/>
    <property type="match status" value="1"/>
</dbReference>
<dbReference type="InterPro" id="IPR013785">
    <property type="entry name" value="Aldolase_TIM"/>
</dbReference>
<dbReference type="PROSITE" id="PS51918">
    <property type="entry name" value="RADICAL_SAM"/>
    <property type="match status" value="1"/>
</dbReference>
<proteinExistence type="inferred from homology"/>
<dbReference type="InterPro" id="IPR000385">
    <property type="entry name" value="MoaA_NifB_PqqE_Fe-S-bd_CS"/>
</dbReference>
<feature type="binding site" evidence="12">
    <location>
        <position position="75"/>
    </location>
    <ligand>
        <name>S-adenosyl-L-methionine</name>
        <dbReference type="ChEBI" id="CHEBI:59789"/>
    </ligand>
</feature>
<evidence type="ECO:0000256" key="7">
    <source>
        <dbReference type="ARBA" id="ARBA00023014"/>
    </source>
</evidence>
<dbReference type="FunCoup" id="A0A543B3S5">
    <property type="interactions" value="228"/>
</dbReference>
<keyword evidence="15" id="KW-1185">Reference proteome</keyword>
<dbReference type="EMBL" id="VFOW01000001">
    <property type="protein sequence ID" value="TQL79488.1"/>
    <property type="molecule type" value="Genomic_DNA"/>
</dbReference>
<dbReference type="InterPro" id="IPR040064">
    <property type="entry name" value="MoaA-like"/>
</dbReference>
<dbReference type="GO" id="GO:0061799">
    <property type="term" value="F:cyclic pyranopterin monophosphate synthase activity"/>
    <property type="evidence" value="ECO:0007669"/>
    <property type="project" value="TreeGrafter"/>
</dbReference>
<evidence type="ECO:0000256" key="3">
    <source>
        <dbReference type="ARBA" id="ARBA00022691"/>
    </source>
</evidence>
<feature type="binding site" evidence="12">
    <location>
        <position position="126"/>
    </location>
    <ligand>
        <name>S-adenosyl-L-methionine</name>
        <dbReference type="ChEBI" id="CHEBI:59789"/>
    </ligand>
</feature>
<evidence type="ECO:0000256" key="6">
    <source>
        <dbReference type="ARBA" id="ARBA00023004"/>
    </source>
</evidence>
<dbReference type="InterPro" id="IPR010505">
    <property type="entry name" value="MoaA_twitch"/>
</dbReference>
<evidence type="ECO:0000256" key="2">
    <source>
        <dbReference type="ARBA" id="ARBA00022485"/>
    </source>
</evidence>
<dbReference type="RefSeq" id="WP_142044835.1">
    <property type="nucleotide sequence ID" value="NZ_JBHTGS010000002.1"/>
</dbReference>
<dbReference type="EC" id="4.1.99.22" evidence="1 12"/>
<feature type="binding site" evidence="12">
    <location>
        <position position="262"/>
    </location>
    <ligand>
        <name>[4Fe-4S] cluster</name>
        <dbReference type="ChEBI" id="CHEBI:49883"/>
        <label>2</label>
        <note>4Fe-4S-substrate</note>
    </ligand>
</feature>
<evidence type="ECO:0000313" key="15">
    <source>
        <dbReference type="Proteomes" id="UP000317043"/>
    </source>
</evidence>
<dbReference type="GO" id="GO:0051539">
    <property type="term" value="F:4 iron, 4 sulfur cluster binding"/>
    <property type="evidence" value="ECO:0007669"/>
    <property type="project" value="UniProtKB-UniRule"/>
</dbReference>
<evidence type="ECO:0000256" key="5">
    <source>
        <dbReference type="ARBA" id="ARBA00022741"/>
    </source>
</evidence>
<keyword evidence="10 12" id="KW-0456">Lyase</keyword>
<name>A0A543B3S5_9ACTN</name>
<keyword evidence="8 12" id="KW-0342">GTP-binding</keyword>
<dbReference type="PROSITE" id="PS01305">
    <property type="entry name" value="MOAA_NIFB_PQQE"/>
    <property type="match status" value="1"/>
</dbReference>
<feature type="domain" description="Radical SAM core" evidence="13">
    <location>
        <begin position="12"/>
        <end position="225"/>
    </location>
</feature>
<feature type="binding site" evidence="12">
    <location>
        <position position="259"/>
    </location>
    <ligand>
        <name>[4Fe-4S] cluster</name>
        <dbReference type="ChEBI" id="CHEBI:49883"/>
        <label>2</label>
        <note>4Fe-4S-substrate</note>
    </ligand>
</feature>
<dbReference type="PANTHER" id="PTHR22960">
    <property type="entry name" value="MOLYBDOPTERIN COFACTOR SYNTHESIS PROTEIN A"/>
    <property type="match status" value="1"/>
</dbReference>
<dbReference type="AlphaFoldDB" id="A0A543B3S5"/>